<reference evidence="2 3" key="2">
    <citation type="journal article" date="2013" name="Stand. Genomic Sci.">
        <title>Complete genome sequence of Halorhodospira halophila SL1.</title>
        <authorList>
            <person name="Challacombe J.F."/>
            <person name="Majid S."/>
            <person name="Deole R."/>
            <person name="Brettin T.S."/>
            <person name="Bruce D."/>
            <person name="Delano S.F."/>
            <person name="Detter J.C."/>
            <person name="Gleasner C.D."/>
            <person name="Han C.S."/>
            <person name="Misra M."/>
            <person name="Reitenga K.G."/>
            <person name="Mikhailova N."/>
            <person name="Woyke T."/>
            <person name="Pitluck S."/>
            <person name="Nolan M."/>
            <person name="Land M.L."/>
            <person name="Saunders E."/>
            <person name="Tapia R."/>
            <person name="Lapidus A."/>
            <person name="Ivanova N."/>
            <person name="Hoff W.D."/>
        </authorList>
    </citation>
    <scope>NUCLEOTIDE SEQUENCE [LARGE SCALE GENOMIC DNA]</scope>
    <source>
        <strain evidence="3">DSM 244 / SL1</strain>
    </source>
</reference>
<dbReference type="STRING" id="349124.Hhal_0373"/>
<evidence type="ECO:0000259" key="1">
    <source>
        <dbReference type="PROSITE" id="PS51832"/>
    </source>
</evidence>
<accession>A1WU05</accession>
<organism evidence="2 3">
    <name type="scientific">Halorhodospira halophila (strain DSM 244 / SL1)</name>
    <name type="common">Ectothiorhodospira halophila (strain DSM 244 / SL1)</name>
    <dbReference type="NCBI Taxonomy" id="349124"/>
    <lineage>
        <taxon>Bacteria</taxon>
        <taxon>Pseudomonadati</taxon>
        <taxon>Pseudomonadota</taxon>
        <taxon>Gammaproteobacteria</taxon>
        <taxon>Chromatiales</taxon>
        <taxon>Ectothiorhodospiraceae</taxon>
        <taxon>Halorhodospira</taxon>
    </lineage>
</organism>
<keyword evidence="3" id="KW-1185">Reference proteome</keyword>
<dbReference type="SUPFAM" id="SSF109604">
    <property type="entry name" value="HD-domain/PDEase-like"/>
    <property type="match status" value="1"/>
</dbReference>
<dbReference type="InterPro" id="IPR037522">
    <property type="entry name" value="HD_GYP_dom"/>
</dbReference>
<dbReference type="eggNOG" id="COG2206">
    <property type="taxonomic scope" value="Bacteria"/>
</dbReference>
<sequence>MNDNARHSSEEVATDPFVPVRGRDLVVGRPVPYSIYDTYDRLLLRSGRILKSDAQRQMLLEAGRTRAASFRDEVVVTGDGSPSWENHSGELKFDPFVSFYHCATSLRKVHHAIDLGRRDFLPRLEGMISQLGNLIDRDADAALAAAHINREFPNLVLHPIRKAVVADLLARSASLDGGQRRAVVGASLTGNLSMLALQEQLDQQEGALSDDQRREIHGHPERSVAVLAAAGLEDQQWLRAVREHHERMDGSGYPQGLTQGQIGTEAAVVMLADVYMAMVTPRAHRPAHVIRDALRELYEDAGRRFDATLTRLLIRELGIFPPGTLVGLNTGETAVVTRRGPSSMAPQVFLLRRPDGSIFIRPRFRALAEEEGVEIRSVYRQEELRVLYSPHMAWGYDDEWGEAVDRAERG</sequence>
<dbReference type="OrthoDB" id="9802066at2"/>
<dbReference type="Pfam" id="PF13487">
    <property type="entry name" value="HD_5"/>
    <property type="match status" value="1"/>
</dbReference>
<dbReference type="Gene3D" id="1.10.3210.10">
    <property type="entry name" value="Hypothetical protein af1432"/>
    <property type="match status" value="1"/>
</dbReference>
<dbReference type="PROSITE" id="PS51832">
    <property type="entry name" value="HD_GYP"/>
    <property type="match status" value="1"/>
</dbReference>
<keyword evidence="2" id="KW-0378">Hydrolase</keyword>
<dbReference type="EMBL" id="CP000544">
    <property type="protein sequence ID" value="ABM61167.1"/>
    <property type="molecule type" value="Genomic_DNA"/>
</dbReference>
<proteinExistence type="predicted"/>
<dbReference type="KEGG" id="hha:Hhal_0373"/>
<protein>
    <submittedName>
        <fullName evidence="2">Putative metal dependent phosphohydrolase</fullName>
    </submittedName>
</protein>
<dbReference type="AlphaFoldDB" id="A1WU05"/>
<dbReference type="HOGENOM" id="CLU_000445_92_1_6"/>
<reference evidence="3" key="1">
    <citation type="submission" date="2006-12" db="EMBL/GenBank/DDBJ databases">
        <title>Complete sequence of Halorhodospira halophila SL1.</title>
        <authorList>
            <consortium name="US DOE Joint Genome Institute"/>
            <person name="Copeland A."/>
            <person name="Lucas S."/>
            <person name="Lapidus A."/>
            <person name="Barry K."/>
            <person name="Detter J.C."/>
            <person name="Glavina del Rio T."/>
            <person name="Hammon N."/>
            <person name="Israni S."/>
            <person name="Dalin E."/>
            <person name="Tice H."/>
            <person name="Pitluck S."/>
            <person name="Saunders E."/>
            <person name="Brettin T."/>
            <person name="Bruce D."/>
            <person name="Han C."/>
            <person name="Tapia R."/>
            <person name="Schmutz J."/>
            <person name="Larimer F."/>
            <person name="Land M."/>
            <person name="Hauser L."/>
            <person name="Kyrpides N."/>
            <person name="Mikhailova N."/>
            <person name="Hoff W."/>
            <person name="Richardson P."/>
        </authorList>
    </citation>
    <scope>NUCLEOTIDE SEQUENCE [LARGE SCALE GENOMIC DNA]</scope>
    <source>
        <strain evidence="3">DSM 244 / SL1</strain>
    </source>
</reference>
<dbReference type="InterPro" id="IPR003607">
    <property type="entry name" value="HD/PDEase_dom"/>
</dbReference>
<name>A1WU05_HALHL</name>
<dbReference type="CDD" id="cd00077">
    <property type="entry name" value="HDc"/>
    <property type="match status" value="1"/>
</dbReference>
<dbReference type="Proteomes" id="UP000000647">
    <property type="component" value="Chromosome"/>
</dbReference>
<feature type="domain" description="HD-GYP" evidence="1">
    <location>
        <begin position="133"/>
        <end position="329"/>
    </location>
</feature>
<dbReference type="GO" id="GO:0008081">
    <property type="term" value="F:phosphoric diester hydrolase activity"/>
    <property type="evidence" value="ECO:0007669"/>
    <property type="project" value="UniProtKB-ARBA"/>
</dbReference>
<dbReference type="PANTHER" id="PTHR43155">
    <property type="entry name" value="CYCLIC DI-GMP PHOSPHODIESTERASE PA4108-RELATED"/>
    <property type="match status" value="1"/>
</dbReference>
<dbReference type="RefSeq" id="WP_011813190.1">
    <property type="nucleotide sequence ID" value="NC_008789.1"/>
</dbReference>
<evidence type="ECO:0000313" key="3">
    <source>
        <dbReference type="Proteomes" id="UP000000647"/>
    </source>
</evidence>
<evidence type="ECO:0000313" key="2">
    <source>
        <dbReference type="EMBL" id="ABM61167.1"/>
    </source>
</evidence>
<gene>
    <name evidence="2" type="ordered locus">Hhal_0373</name>
</gene>
<dbReference type="PANTHER" id="PTHR43155:SF2">
    <property type="entry name" value="CYCLIC DI-GMP PHOSPHODIESTERASE PA4108"/>
    <property type="match status" value="1"/>
</dbReference>